<dbReference type="EMBL" id="QOKW01000048">
    <property type="protein sequence ID" value="KAA0675881.1"/>
    <property type="molecule type" value="Genomic_DNA"/>
</dbReference>
<sequence length="302" mass="32001">MALERAAAAWRVGDPRGDPAEHLHRRSTALLAPSPASRRATTGTETAMHIPIASFTHASARHRPGSLVGDALSLLRHPAILGSWLHASRLAELLAAVHAPHRAGKATGQMANELRAKLLPPARNGRYADIEVKPGSFIRAIALAGTGAPTAAPGALRPLSRHERLQGLLAGFHLMLGDAVYLPAGDRGRHPGLHDRLTRTLPGLGDTAADRSLAQVDVVVLRAGQPFRLYEIETRAGKATKALVRLNDVLATIGQPPGGLFVAVPDGQVARLHLEFERPTLRGLLGIGRILPFAGVEHLLGP</sequence>
<protein>
    <recommendedName>
        <fullName evidence="4">Restriction endonuclease</fullName>
    </recommendedName>
</protein>
<dbReference type="Proteomes" id="UP000480854">
    <property type="component" value="Unassembled WGS sequence"/>
</dbReference>
<keyword evidence="3" id="KW-1185">Reference proteome</keyword>
<dbReference type="AlphaFoldDB" id="A0A9W7NF73"/>
<feature type="compositionally biased region" description="Basic and acidic residues" evidence="1">
    <location>
        <begin position="13"/>
        <end position="22"/>
    </location>
</feature>
<gene>
    <name evidence="2" type="ORF">DS843_29555</name>
</gene>
<feature type="region of interest" description="Disordered" evidence="1">
    <location>
        <begin position="1"/>
        <end position="22"/>
    </location>
</feature>
<evidence type="ECO:0000313" key="2">
    <source>
        <dbReference type="EMBL" id="KAA0675881.1"/>
    </source>
</evidence>
<proteinExistence type="predicted"/>
<evidence type="ECO:0008006" key="4">
    <source>
        <dbReference type="Google" id="ProtNLM"/>
    </source>
</evidence>
<name>A0A9W7NF73_9PROT</name>
<accession>A0A9W7NF73</accession>
<evidence type="ECO:0000256" key="1">
    <source>
        <dbReference type="SAM" id="MobiDB-lite"/>
    </source>
</evidence>
<comment type="caution">
    <text evidence="2">The sequence shown here is derived from an EMBL/GenBank/DDBJ whole genome shotgun (WGS) entry which is preliminary data.</text>
</comment>
<evidence type="ECO:0000313" key="3">
    <source>
        <dbReference type="Proteomes" id="UP000480854"/>
    </source>
</evidence>
<organism evidence="2 3">
    <name type="scientific">Roseomonas genomospecies 6</name>
    <dbReference type="NCBI Taxonomy" id="214106"/>
    <lineage>
        <taxon>Bacteria</taxon>
        <taxon>Pseudomonadati</taxon>
        <taxon>Pseudomonadota</taxon>
        <taxon>Alphaproteobacteria</taxon>
        <taxon>Acetobacterales</taxon>
        <taxon>Roseomonadaceae</taxon>
        <taxon>Roseomonas</taxon>
    </lineage>
</organism>
<reference evidence="2 3" key="1">
    <citation type="submission" date="2018-07" db="EMBL/GenBank/DDBJ databases">
        <title>Genome sequence of Azospirillum sp. ATCC 49961.</title>
        <authorList>
            <person name="Sant'Anna F.H."/>
            <person name="Baldani J.I."/>
            <person name="Zilli J.E."/>
            <person name="Reis V.M."/>
            <person name="Hartmann A."/>
            <person name="Cruz L."/>
            <person name="de Souza E.M."/>
            <person name="de Oliveira Pedrosa F."/>
            <person name="Passaglia L.M.P."/>
        </authorList>
    </citation>
    <scope>NUCLEOTIDE SEQUENCE [LARGE SCALE GENOMIC DNA]</scope>
    <source>
        <strain evidence="2 3">ATCC 49961</strain>
    </source>
</reference>